<keyword evidence="9 11" id="KW-0326">Glycosidase</keyword>
<keyword evidence="5 11" id="KW-0858">Xylan degradation</keyword>
<evidence type="ECO:0000256" key="3">
    <source>
        <dbReference type="ARBA" id="ARBA00007792"/>
    </source>
</evidence>
<dbReference type="AlphaFoldDB" id="A0A2J6TJQ8"/>
<dbReference type="PANTHER" id="PTHR46828">
    <property type="entry name" value="ENDO-1,4-BETA-XYLANASE A-RELATED"/>
    <property type="match status" value="1"/>
</dbReference>
<dbReference type="EMBL" id="KZ613782">
    <property type="protein sequence ID" value="PMD63240.1"/>
    <property type="molecule type" value="Genomic_DNA"/>
</dbReference>
<sequence length="202" mass="22183">METWPDTKFELASAKCNATVDYTRNYKTVGNIQFSTTTDGFSVIFSGAADFVVRRGWKTGNTRNITFTGAHKATAGTVTFQVYGWTKDPLVEYYITEDYTNAIQYVGGGSRGTITCDGSCYTIYETTRTHSPSIVGTSTFHQYISVRKTKRQSASFTVANHFDAWKKAGMDLGAHDYQVLSIEGHNNAAGSTSQKIRTGPAS</sequence>
<keyword evidence="10 11" id="KW-0624">Polysaccharide degradation</keyword>
<protein>
    <recommendedName>
        <fullName evidence="4 11">Endo-1,4-beta-xylanase</fullName>
        <ecNumber evidence="4 11">3.2.1.8</ecNumber>
    </recommendedName>
</protein>
<dbReference type="PANTHER" id="PTHR46828:SF4">
    <property type="entry name" value="ENDO-1,4-BETA-XYLANASE"/>
    <property type="match status" value="1"/>
</dbReference>
<dbReference type="Proteomes" id="UP000235371">
    <property type="component" value="Unassembled WGS sequence"/>
</dbReference>
<comment type="similarity">
    <text evidence="3 11 12">Belongs to the glycosyl hydrolase 11 (cellulase G) family.</text>
</comment>
<dbReference type="SUPFAM" id="SSF49899">
    <property type="entry name" value="Concanavalin A-like lectins/glucanases"/>
    <property type="match status" value="1"/>
</dbReference>
<dbReference type="GeneID" id="36593778"/>
<dbReference type="InterPro" id="IPR013320">
    <property type="entry name" value="ConA-like_dom_sf"/>
</dbReference>
<dbReference type="InParanoid" id="A0A2J6TJQ8"/>
<evidence type="ECO:0000256" key="9">
    <source>
        <dbReference type="ARBA" id="ARBA00023295"/>
    </source>
</evidence>
<evidence type="ECO:0000256" key="5">
    <source>
        <dbReference type="ARBA" id="ARBA00022651"/>
    </source>
</evidence>
<dbReference type="PROSITE" id="PS51761">
    <property type="entry name" value="GH11_3"/>
    <property type="match status" value="1"/>
</dbReference>
<dbReference type="GO" id="GO:0031176">
    <property type="term" value="F:endo-1,4-beta-xylanase activity"/>
    <property type="evidence" value="ECO:0007669"/>
    <property type="project" value="UniProtKB-UniRule"/>
</dbReference>
<evidence type="ECO:0000256" key="6">
    <source>
        <dbReference type="ARBA" id="ARBA00022729"/>
    </source>
</evidence>
<keyword evidence="6" id="KW-0732">Signal</keyword>
<dbReference type="EC" id="3.2.1.8" evidence="4 11"/>
<evidence type="ECO:0000256" key="12">
    <source>
        <dbReference type="RuleBase" id="RU362015"/>
    </source>
</evidence>
<dbReference type="GO" id="GO:0045493">
    <property type="term" value="P:xylan catabolic process"/>
    <property type="evidence" value="ECO:0007669"/>
    <property type="project" value="UniProtKB-UniRule"/>
</dbReference>
<keyword evidence="15" id="KW-1185">Reference proteome</keyword>
<dbReference type="UniPathway" id="UPA00114"/>
<keyword evidence="8 11" id="KW-0119">Carbohydrate metabolism</keyword>
<dbReference type="Pfam" id="PF00457">
    <property type="entry name" value="Glyco_hydro_11"/>
    <property type="match status" value="1"/>
</dbReference>
<dbReference type="OrthoDB" id="2115822at2759"/>
<evidence type="ECO:0000256" key="4">
    <source>
        <dbReference type="ARBA" id="ARBA00012590"/>
    </source>
</evidence>
<dbReference type="RefSeq" id="XP_024740144.1">
    <property type="nucleotide sequence ID" value="XM_024885701.1"/>
</dbReference>
<evidence type="ECO:0000256" key="8">
    <source>
        <dbReference type="ARBA" id="ARBA00023277"/>
    </source>
</evidence>
<reference evidence="14 15" key="1">
    <citation type="submission" date="2016-04" db="EMBL/GenBank/DDBJ databases">
        <title>A degradative enzymes factory behind the ericoid mycorrhizal symbiosis.</title>
        <authorList>
            <consortium name="DOE Joint Genome Institute"/>
            <person name="Martino E."/>
            <person name="Morin E."/>
            <person name="Grelet G."/>
            <person name="Kuo A."/>
            <person name="Kohler A."/>
            <person name="Daghino S."/>
            <person name="Barry K."/>
            <person name="Choi C."/>
            <person name="Cichocki N."/>
            <person name="Clum A."/>
            <person name="Copeland A."/>
            <person name="Hainaut M."/>
            <person name="Haridas S."/>
            <person name="Labutti K."/>
            <person name="Lindquist E."/>
            <person name="Lipzen A."/>
            <person name="Khouja H.-R."/>
            <person name="Murat C."/>
            <person name="Ohm R."/>
            <person name="Olson A."/>
            <person name="Spatafora J."/>
            <person name="Veneault-Fourrey C."/>
            <person name="Henrissat B."/>
            <person name="Grigoriev I."/>
            <person name="Martin F."/>
            <person name="Perotto S."/>
        </authorList>
    </citation>
    <scope>NUCLEOTIDE SEQUENCE [LARGE SCALE GENOMIC DNA]</scope>
    <source>
        <strain evidence="14 15">E</strain>
    </source>
</reference>
<evidence type="ECO:0000313" key="15">
    <source>
        <dbReference type="Proteomes" id="UP000235371"/>
    </source>
</evidence>
<dbReference type="InterPro" id="IPR033123">
    <property type="entry name" value="GH11_dom"/>
</dbReference>
<dbReference type="InterPro" id="IPR001137">
    <property type="entry name" value="Glyco_hydro_11"/>
</dbReference>
<dbReference type="Gene3D" id="2.60.120.180">
    <property type="match status" value="1"/>
</dbReference>
<feature type="active site" description="Nucleophile" evidence="11">
    <location>
        <position position="92"/>
    </location>
</feature>
<comment type="catalytic activity">
    <reaction evidence="1 11 12">
        <text>Endohydrolysis of (1-&gt;4)-beta-D-xylosidic linkages in xylans.</text>
        <dbReference type="EC" id="3.2.1.8"/>
    </reaction>
</comment>
<keyword evidence="7 11" id="KW-0378">Hydrolase</keyword>
<feature type="active site" description="Proton donor" evidence="11">
    <location>
        <position position="183"/>
    </location>
</feature>
<dbReference type="PRINTS" id="PR00911">
    <property type="entry name" value="GLHYDRLASE11"/>
</dbReference>
<evidence type="ECO:0000256" key="10">
    <source>
        <dbReference type="ARBA" id="ARBA00023326"/>
    </source>
</evidence>
<proteinExistence type="inferred from homology"/>
<gene>
    <name evidence="14" type="ORF">K444DRAFT_651315</name>
</gene>
<evidence type="ECO:0000313" key="14">
    <source>
        <dbReference type="EMBL" id="PMD63240.1"/>
    </source>
</evidence>
<comment type="pathway">
    <text evidence="2 11 12">Glycan degradation; xylan degradation.</text>
</comment>
<name>A0A2J6TJQ8_9HELO</name>
<organism evidence="14 15">
    <name type="scientific">Hyaloscypha bicolor E</name>
    <dbReference type="NCBI Taxonomy" id="1095630"/>
    <lineage>
        <taxon>Eukaryota</taxon>
        <taxon>Fungi</taxon>
        <taxon>Dikarya</taxon>
        <taxon>Ascomycota</taxon>
        <taxon>Pezizomycotina</taxon>
        <taxon>Leotiomycetes</taxon>
        <taxon>Helotiales</taxon>
        <taxon>Hyaloscyphaceae</taxon>
        <taxon>Hyaloscypha</taxon>
        <taxon>Hyaloscypha bicolor</taxon>
    </lineage>
</organism>
<dbReference type="InterPro" id="IPR013319">
    <property type="entry name" value="GH11/12"/>
</dbReference>
<feature type="domain" description="GH11" evidence="13">
    <location>
        <begin position="8"/>
        <end position="196"/>
    </location>
</feature>
<evidence type="ECO:0000256" key="1">
    <source>
        <dbReference type="ARBA" id="ARBA00000681"/>
    </source>
</evidence>
<evidence type="ECO:0000256" key="2">
    <source>
        <dbReference type="ARBA" id="ARBA00004851"/>
    </source>
</evidence>
<evidence type="ECO:0000259" key="13">
    <source>
        <dbReference type="PROSITE" id="PS51761"/>
    </source>
</evidence>
<evidence type="ECO:0000256" key="11">
    <source>
        <dbReference type="PROSITE-ProRule" id="PRU01097"/>
    </source>
</evidence>
<accession>A0A2J6TJQ8</accession>
<evidence type="ECO:0000256" key="7">
    <source>
        <dbReference type="ARBA" id="ARBA00022801"/>
    </source>
</evidence>